<dbReference type="Proteomes" id="UP001157186">
    <property type="component" value="Unassembled WGS sequence"/>
</dbReference>
<gene>
    <name evidence="1" type="ORF">tinsulaeT_30160</name>
</gene>
<reference evidence="1 2" key="1">
    <citation type="submission" date="2023-03" db="EMBL/GenBank/DDBJ databases">
        <title>Draft genome sequence of Thalassotalea insulae KCTC 62186T.</title>
        <authorList>
            <person name="Sawabe T."/>
        </authorList>
    </citation>
    <scope>NUCLEOTIDE SEQUENCE [LARGE SCALE GENOMIC DNA]</scope>
    <source>
        <strain evidence="1 2">KCTC 62186</strain>
    </source>
</reference>
<sequence>MIKQIVIFIFAFLFGFKDVSVNVRGISITDGTASNLLDAS</sequence>
<keyword evidence="2" id="KW-1185">Reference proteome</keyword>
<protein>
    <submittedName>
        <fullName evidence="1">Uncharacterized protein</fullName>
    </submittedName>
</protein>
<dbReference type="EMBL" id="BSST01000001">
    <property type="protein sequence ID" value="GLX79676.1"/>
    <property type="molecule type" value="Genomic_DNA"/>
</dbReference>
<evidence type="ECO:0000313" key="1">
    <source>
        <dbReference type="EMBL" id="GLX79676.1"/>
    </source>
</evidence>
<evidence type="ECO:0000313" key="2">
    <source>
        <dbReference type="Proteomes" id="UP001157186"/>
    </source>
</evidence>
<organism evidence="1 2">
    <name type="scientific">Thalassotalea insulae</name>
    <dbReference type="NCBI Taxonomy" id="2056778"/>
    <lineage>
        <taxon>Bacteria</taxon>
        <taxon>Pseudomonadati</taxon>
        <taxon>Pseudomonadota</taxon>
        <taxon>Gammaproteobacteria</taxon>
        <taxon>Alteromonadales</taxon>
        <taxon>Colwelliaceae</taxon>
        <taxon>Thalassotalea</taxon>
    </lineage>
</organism>
<name>A0ABQ6GUQ9_9GAMM</name>
<proteinExistence type="predicted"/>
<comment type="caution">
    <text evidence="1">The sequence shown here is derived from an EMBL/GenBank/DDBJ whole genome shotgun (WGS) entry which is preliminary data.</text>
</comment>
<accession>A0ABQ6GUQ9</accession>